<dbReference type="EMBL" id="CP065749">
    <property type="protein sequence ID" value="QPS84796.1"/>
    <property type="molecule type" value="Genomic_DNA"/>
</dbReference>
<dbReference type="PANTHER" id="PTHR42928:SF5">
    <property type="entry name" value="BLR1237 PROTEIN"/>
    <property type="match status" value="1"/>
</dbReference>
<dbReference type="PANTHER" id="PTHR42928">
    <property type="entry name" value="TRICARBOXYLATE-BINDING PROTEIN"/>
    <property type="match status" value="1"/>
</dbReference>
<keyword evidence="6" id="KW-1185">Reference proteome</keyword>
<dbReference type="EMBL" id="CP065749">
    <property type="protein sequence ID" value="QPS84819.1"/>
    <property type="molecule type" value="Genomic_DNA"/>
</dbReference>
<name>A0A7T2YZ47_9BURK</name>
<dbReference type="KEGG" id="dla:I6G47_32055"/>
<geneLocation type="plasmid" evidence="5 6">
    <name>unnamed</name>
</geneLocation>
<evidence type="ECO:0000313" key="4">
    <source>
        <dbReference type="EMBL" id="QPS84805.1"/>
    </source>
</evidence>
<evidence type="ECO:0000313" key="3">
    <source>
        <dbReference type="EMBL" id="QPS84796.1"/>
    </source>
</evidence>
<dbReference type="Gene3D" id="3.40.190.150">
    <property type="entry name" value="Bordetella uptake gene, domain 1"/>
    <property type="match status" value="1"/>
</dbReference>
<dbReference type="EMBL" id="CP065749">
    <property type="protein sequence ID" value="QPS84805.1"/>
    <property type="molecule type" value="Genomic_DNA"/>
</dbReference>
<dbReference type="Pfam" id="PF03401">
    <property type="entry name" value="TctC"/>
    <property type="match status" value="1"/>
</dbReference>
<feature type="region of interest" description="Disordered" evidence="2">
    <location>
        <begin position="1"/>
        <end position="25"/>
    </location>
</feature>
<dbReference type="RefSeq" id="WP_184278051.1">
    <property type="nucleotide sequence ID" value="NZ_CP065749.1"/>
</dbReference>
<dbReference type="AlphaFoldDB" id="A0A7T2YZ47"/>
<dbReference type="KEGG" id="dla:I6G47_32190"/>
<proteinExistence type="inferred from homology"/>
<dbReference type="Gene3D" id="3.40.190.10">
    <property type="entry name" value="Periplasmic binding protein-like II"/>
    <property type="match status" value="1"/>
</dbReference>
<reference evidence="5 6" key="1">
    <citation type="submission" date="2020-12" db="EMBL/GenBank/DDBJ databases">
        <title>FDA dAtabase for Regulatory Grade micrObial Sequences (FDA-ARGOS): Supporting development and validation of Infectious Disease Dx tests.</title>
        <authorList>
            <person name="Sproer C."/>
            <person name="Gronow S."/>
            <person name="Severitt S."/>
            <person name="Schroder I."/>
            <person name="Tallon L."/>
            <person name="Sadzewicz L."/>
            <person name="Zhao X."/>
            <person name="Boylan J."/>
            <person name="Ott S."/>
            <person name="Bowen H."/>
            <person name="Vavikolanu K."/>
            <person name="Mehta A."/>
            <person name="Aluvathingal J."/>
            <person name="Nadendla S."/>
            <person name="Lowell S."/>
            <person name="Myers T."/>
            <person name="Yan Y."/>
            <person name="Sichtig H."/>
        </authorList>
    </citation>
    <scope>NUCLEOTIDE SEQUENCE [LARGE SCALE GENOMIC DNA]</scope>
    <source>
        <strain evidence="5 6">FDAARGOS_890</strain>
        <plasmid evidence="5 6">unnamed</plasmid>
    </source>
</reference>
<protein>
    <submittedName>
        <fullName evidence="5">Tripartite tricarboxylate transporter substrate binding protein</fullName>
    </submittedName>
</protein>
<comment type="similarity">
    <text evidence="1">Belongs to the UPF0065 (bug) family.</text>
</comment>
<dbReference type="InterPro" id="IPR005064">
    <property type="entry name" value="BUG"/>
</dbReference>
<dbReference type="Proteomes" id="UP000595064">
    <property type="component" value="Plasmid unnamed"/>
</dbReference>
<keyword evidence="5" id="KW-0614">Plasmid</keyword>
<accession>A0A7T2YZ47</accession>
<dbReference type="KEGG" id="dla:I6G47_32110"/>
<dbReference type="PIRSF" id="PIRSF017082">
    <property type="entry name" value="YflP"/>
    <property type="match status" value="1"/>
</dbReference>
<evidence type="ECO:0000313" key="6">
    <source>
        <dbReference type="Proteomes" id="UP000595064"/>
    </source>
</evidence>
<sequence>MRTVTYCTENEETPSSTPANAQTGTYPERPIRFILSAPAGGSLDALGRVIGEKLGTAWQQPVVVESRAGAAGMLAATAVAKAPPDGYTVLLSLASVVQNTVLRRATPYRLQDLTPVSLVATMPVVLAVRGDNPAKSLDGLVRMAREPQHRVSLASWGNGSTGHIISEAIGQKSGANFIHVAYKGEAEPLPDLLGGRVTAATGSPGFYLSQLKDVRILAVAAPARLSKIPDVPTFEEAGYPLANLSGWGGFFVPAGTPAPITARLSAEIQRIVALPEVAQRIRSMEYEPVGSSSEAFARFIEKDAAQWAAVVKKGNIVLD</sequence>
<evidence type="ECO:0000313" key="5">
    <source>
        <dbReference type="EMBL" id="QPS84819.1"/>
    </source>
</evidence>
<dbReference type="SUPFAM" id="SSF53850">
    <property type="entry name" value="Periplasmic binding protein-like II"/>
    <property type="match status" value="1"/>
</dbReference>
<gene>
    <name evidence="3" type="ORF">I6G47_32055</name>
    <name evidence="4" type="ORF">I6G47_32110</name>
    <name evidence="5" type="ORF">I6G47_32190</name>
</gene>
<evidence type="ECO:0000256" key="1">
    <source>
        <dbReference type="ARBA" id="ARBA00006987"/>
    </source>
</evidence>
<dbReference type="InterPro" id="IPR042100">
    <property type="entry name" value="Bug_dom1"/>
</dbReference>
<organism evidence="5 6">
    <name type="scientific">Delftia lacustris</name>
    <dbReference type="NCBI Taxonomy" id="558537"/>
    <lineage>
        <taxon>Bacteria</taxon>
        <taxon>Pseudomonadati</taxon>
        <taxon>Pseudomonadota</taxon>
        <taxon>Betaproteobacteria</taxon>
        <taxon>Burkholderiales</taxon>
        <taxon>Comamonadaceae</taxon>
        <taxon>Delftia</taxon>
    </lineage>
</organism>
<evidence type="ECO:0000256" key="2">
    <source>
        <dbReference type="SAM" id="MobiDB-lite"/>
    </source>
</evidence>
<dbReference type="CDD" id="cd07012">
    <property type="entry name" value="PBP2_Bug_TTT"/>
    <property type="match status" value="1"/>
</dbReference>